<evidence type="ECO:0000313" key="2">
    <source>
        <dbReference type="Proteomes" id="UP000403266"/>
    </source>
</evidence>
<evidence type="ECO:0000313" key="1">
    <source>
        <dbReference type="EMBL" id="MPR27935.1"/>
    </source>
</evidence>
<organism evidence="1 2">
    <name type="scientific">Microvirga tunisiensis</name>
    <dbReference type="NCBI Taxonomy" id="2108360"/>
    <lineage>
        <taxon>Bacteria</taxon>
        <taxon>Pseudomonadati</taxon>
        <taxon>Pseudomonadota</taxon>
        <taxon>Alphaproteobacteria</taxon>
        <taxon>Hyphomicrobiales</taxon>
        <taxon>Methylobacteriaceae</taxon>
        <taxon>Microvirga</taxon>
    </lineage>
</organism>
<reference evidence="1 2" key="1">
    <citation type="journal article" date="2019" name="Syst. Appl. Microbiol.">
        <title>Microvirga tunisiensis sp. nov., a root nodule symbiotic bacterium isolated from Lupinus micranthus and L. luteus grown in Northern Tunisia.</title>
        <authorList>
            <person name="Msaddak A."/>
            <person name="Rejili M."/>
            <person name="Duran D."/>
            <person name="Mars M."/>
            <person name="Palacios J.M."/>
            <person name="Ruiz-Argueso T."/>
            <person name="Rey L."/>
            <person name="Imperial J."/>
        </authorList>
    </citation>
    <scope>NUCLEOTIDE SEQUENCE [LARGE SCALE GENOMIC DNA]</scope>
    <source>
        <strain evidence="1 2">Lmie10</strain>
    </source>
</reference>
<dbReference type="OrthoDB" id="8020151at2"/>
<keyword evidence="2" id="KW-1185">Reference proteome</keyword>
<sequence>MLNKNNNSDANSATQRQYWTDSSAIDLMMRKVLHTLRTIDVQQDAELERLETSRTDEELKNYIRGKLLARHHERREPYVELLSELRKHQPRLAVTA</sequence>
<name>A0A5N7MLN5_9HYPH</name>
<dbReference type="EMBL" id="VOSK01000115">
    <property type="protein sequence ID" value="MPR27935.1"/>
    <property type="molecule type" value="Genomic_DNA"/>
</dbReference>
<accession>A0A5N7MLN5</accession>
<comment type="caution">
    <text evidence="1">The sequence shown here is derived from an EMBL/GenBank/DDBJ whole genome shotgun (WGS) entry which is preliminary data.</text>
</comment>
<proteinExistence type="predicted"/>
<dbReference type="AlphaFoldDB" id="A0A5N7MLN5"/>
<gene>
    <name evidence="1" type="ORF">FS320_22900</name>
</gene>
<protein>
    <submittedName>
        <fullName evidence="1">Uncharacterized protein</fullName>
    </submittedName>
</protein>
<dbReference type="Proteomes" id="UP000403266">
    <property type="component" value="Unassembled WGS sequence"/>
</dbReference>
<dbReference type="RefSeq" id="WP_152714244.1">
    <property type="nucleotide sequence ID" value="NZ_VOSJ01000115.1"/>
</dbReference>